<dbReference type="GO" id="GO:0016757">
    <property type="term" value="F:glycosyltransferase activity"/>
    <property type="evidence" value="ECO:0007669"/>
    <property type="project" value="UniProtKB-ARBA"/>
</dbReference>
<keyword evidence="3" id="KW-1185">Reference proteome</keyword>
<dbReference type="Gene3D" id="3.40.50.2000">
    <property type="entry name" value="Glycogen Phosphorylase B"/>
    <property type="match status" value="2"/>
</dbReference>
<accession>A0A1H2BNP8</accession>
<dbReference type="RefSeq" id="WP_146690801.1">
    <property type="nucleotide sequence ID" value="NZ_LT629750.1"/>
</dbReference>
<evidence type="ECO:0000259" key="1">
    <source>
        <dbReference type="Pfam" id="PF13439"/>
    </source>
</evidence>
<dbReference type="InterPro" id="IPR028098">
    <property type="entry name" value="Glyco_trans_4-like_N"/>
</dbReference>
<dbReference type="AlphaFoldDB" id="A0A1H2BNP8"/>
<dbReference type="PANTHER" id="PTHR45947:SF11">
    <property type="entry name" value="SLR1508 PROTEIN"/>
    <property type="match status" value="1"/>
</dbReference>
<feature type="domain" description="Glycosyltransferase subfamily 4-like N-terminal" evidence="1">
    <location>
        <begin position="79"/>
        <end position="167"/>
    </location>
</feature>
<dbReference type="Pfam" id="PF13439">
    <property type="entry name" value="Glyco_transf_4"/>
    <property type="match status" value="1"/>
</dbReference>
<dbReference type="InterPro" id="IPR050194">
    <property type="entry name" value="Glycosyltransferase_grp1"/>
</dbReference>
<sequence>MRITCLVKRWDHHTDSGGYDRLASAVGAKVIKQKRLTGNKSRVVKKLWSSVANTDAYLLDYRLEDRLAEQRLLAGSMVNPPDVVHVLYGDEQLDFLLRWRSLLRCPLVATFHLPAERTAPRFEHFQAKEIKGIDAAIVLARSEIASFERWFGADKVVYVPHGIDTARFRPGERQSRHDELRVLIVGEHMRDWEVAHRVIDEARHHDLDIQFDVVTRPDVFPYFTGCSNLTLHSHIPEARLIELYQEADLLFLPLKGSTANNSLLEGLACGTPAIVSDIGGIPDYMSNDSGWLIPEGDAVSAFELIKQLCADRDLARSRRDGARHQALKFDWRQVAERLSIVYSAVKAGRSPAAAMKEFEQNIVVPAK</sequence>
<gene>
    <name evidence="2" type="ORF">SAMN05444158_7367</name>
</gene>
<dbReference type="PANTHER" id="PTHR45947">
    <property type="entry name" value="SULFOQUINOVOSYL TRANSFERASE SQD2"/>
    <property type="match status" value="1"/>
</dbReference>
<evidence type="ECO:0000313" key="2">
    <source>
        <dbReference type="EMBL" id="SDT59682.1"/>
    </source>
</evidence>
<organism evidence="2 3">
    <name type="scientific">Bradyrhizobium canariense</name>
    <dbReference type="NCBI Taxonomy" id="255045"/>
    <lineage>
        <taxon>Bacteria</taxon>
        <taxon>Pseudomonadati</taxon>
        <taxon>Pseudomonadota</taxon>
        <taxon>Alphaproteobacteria</taxon>
        <taxon>Hyphomicrobiales</taxon>
        <taxon>Nitrobacteraceae</taxon>
        <taxon>Bradyrhizobium</taxon>
    </lineage>
</organism>
<keyword evidence="2" id="KW-0808">Transferase</keyword>
<dbReference type="CDD" id="cd03801">
    <property type="entry name" value="GT4_PimA-like"/>
    <property type="match status" value="1"/>
</dbReference>
<reference evidence="3" key="1">
    <citation type="submission" date="2016-10" db="EMBL/GenBank/DDBJ databases">
        <authorList>
            <person name="Varghese N."/>
            <person name="Submissions S."/>
        </authorList>
    </citation>
    <scope>NUCLEOTIDE SEQUENCE [LARGE SCALE GENOMIC DNA]</scope>
    <source>
        <strain evidence="3">GAS369</strain>
    </source>
</reference>
<name>A0A1H2BNP8_9BRAD</name>
<evidence type="ECO:0000313" key="3">
    <source>
        <dbReference type="Proteomes" id="UP000243904"/>
    </source>
</evidence>
<protein>
    <submittedName>
        <fullName evidence="2">Glycosyltransferase involved in cell wall bisynthesis</fullName>
    </submittedName>
</protein>
<dbReference type="Proteomes" id="UP000243904">
    <property type="component" value="Chromosome I"/>
</dbReference>
<dbReference type="SUPFAM" id="SSF53756">
    <property type="entry name" value="UDP-Glycosyltransferase/glycogen phosphorylase"/>
    <property type="match status" value="1"/>
</dbReference>
<proteinExistence type="predicted"/>
<dbReference type="Pfam" id="PF13692">
    <property type="entry name" value="Glyco_trans_1_4"/>
    <property type="match status" value="1"/>
</dbReference>
<dbReference type="EMBL" id="LT629750">
    <property type="protein sequence ID" value="SDT59682.1"/>
    <property type="molecule type" value="Genomic_DNA"/>
</dbReference>